<feature type="signal peptide" evidence="1">
    <location>
        <begin position="1"/>
        <end position="18"/>
    </location>
</feature>
<keyword evidence="4" id="KW-1185">Reference proteome</keyword>
<dbReference type="Gene3D" id="3.20.20.140">
    <property type="entry name" value="Metal-dependent hydrolases"/>
    <property type="match status" value="1"/>
</dbReference>
<dbReference type="SUPFAM" id="SSF51556">
    <property type="entry name" value="Metallo-dependent hydrolases"/>
    <property type="match status" value="1"/>
</dbReference>
<sequence>MKKSLLASVSLAMTIAAAPILGAQAQARDYVIHAGHLIDGVNAGERANVSILVHDDQITGVQDGFVTPAGADVVDLSQSTVMPGLIDAHVHLTLDLTKGNAQLQSVTKSGYDETLEGVGNARLTLLAGFTSVRDVGGDTAVVVALKRAQKAGTIPGPRMWVSGSILSPTGGHGDPANGFDPALTKPEWQDGIVDGPDEAVKKVREHFRDGVDLIKIVPSGGVASVGDDPQAQLMTDAEIKAVVETAHTLHLRVAAHAHGAQAIDHASDIGVDSIEHGSFATPASYTIMKSHGTYLVPTLIAGATVVEFAQKHPELLGPSMAEKALAVGPIMAKNLYAAWKAGVKIAFGTDAGVYHHGQNAREFELMAKAGMPVADVLRSSWTGAATLIGESRIGAISPGAFADIVATDKDPMVDVTELQRVRFVMQGGRIVKDHSEPRI</sequence>
<dbReference type="Gene3D" id="2.30.40.10">
    <property type="entry name" value="Urease, subunit C, domain 1"/>
    <property type="match status" value="1"/>
</dbReference>
<evidence type="ECO:0000259" key="2">
    <source>
        <dbReference type="Pfam" id="PF01979"/>
    </source>
</evidence>
<dbReference type="InterPro" id="IPR051781">
    <property type="entry name" value="Metallo-dep_Hydrolase"/>
</dbReference>
<dbReference type="InterPro" id="IPR057744">
    <property type="entry name" value="OTAase-like"/>
</dbReference>
<dbReference type="InterPro" id="IPR032466">
    <property type="entry name" value="Metal_Hydrolase"/>
</dbReference>
<dbReference type="CDD" id="cd01299">
    <property type="entry name" value="Met_dep_hydrolase_A"/>
    <property type="match status" value="1"/>
</dbReference>
<dbReference type="InterPro" id="IPR006680">
    <property type="entry name" value="Amidohydro-rel"/>
</dbReference>
<dbReference type="EMBL" id="JBHRYE010000011">
    <property type="protein sequence ID" value="MFC3671356.1"/>
    <property type="molecule type" value="Genomic_DNA"/>
</dbReference>
<evidence type="ECO:0000313" key="4">
    <source>
        <dbReference type="Proteomes" id="UP001595683"/>
    </source>
</evidence>
<name>A0ABV7V3T8_9SPHN</name>
<reference evidence="4" key="1">
    <citation type="journal article" date="2019" name="Int. J. Syst. Evol. Microbiol.">
        <title>The Global Catalogue of Microorganisms (GCM) 10K type strain sequencing project: providing services to taxonomists for standard genome sequencing and annotation.</title>
        <authorList>
            <consortium name="The Broad Institute Genomics Platform"/>
            <consortium name="The Broad Institute Genome Sequencing Center for Infectious Disease"/>
            <person name="Wu L."/>
            <person name="Ma J."/>
        </authorList>
    </citation>
    <scope>NUCLEOTIDE SEQUENCE [LARGE SCALE GENOMIC DNA]</scope>
    <source>
        <strain evidence="4">KCTC 42224</strain>
    </source>
</reference>
<dbReference type="PANTHER" id="PTHR43135">
    <property type="entry name" value="ALPHA-D-RIBOSE 1-METHYLPHOSPHONATE 5-TRIPHOSPHATE DIPHOSPHATASE"/>
    <property type="match status" value="1"/>
</dbReference>
<evidence type="ECO:0000256" key="1">
    <source>
        <dbReference type="SAM" id="SignalP"/>
    </source>
</evidence>
<feature type="domain" description="Amidohydrolase-related" evidence="2">
    <location>
        <begin position="80"/>
        <end position="431"/>
    </location>
</feature>
<dbReference type="InterPro" id="IPR011059">
    <property type="entry name" value="Metal-dep_hydrolase_composite"/>
</dbReference>
<comment type="caution">
    <text evidence="3">The sequence shown here is derived from an EMBL/GenBank/DDBJ whole genome shotgun (WGS) entry which is preliminary data.</text>
</comment>
<feature type="chain" id="PRO_5046516504" evidence="1">
    <location>
        <begin position="19"/>
        <end position="439"/>
    </location>
</feature>
<organism evidence="3 4">
    <name type="scientific">Novosphingobium pokkalii</name>
    <dbReference type="NCBI Taxonomy" id="1770194"/>
    <lineage>
        <taxon>Bacteria</taxon>
        <taxon>Pseudomonadati</taxon>
        <taxon>Pseudomonadota</taxon>
        <taxon>Alphaproteobacteria</taxon>
        <taxon>Sphingomonadales</taxon>
        <taxon>Sphingomonadaceae</taxon>
        <taxon>Novosphingobium</taxon>
    </lineage>
</organism>
<accession>A0ABV7V3T8</accession>
<keyword evidence="1" id="KW-0732">Signal</keyword>
<dbReference type="PANTHER" id="PTHR43135:SF3">
    <property type="entry name" value="ALPHA-D-RIBOSE 1-METHYLPHOSPHONATE 5-TRIPHOSPHATE DIPHOSPHATASE"/>
    <property type="match status" value="1"/>
</dbReference>
<proteinExistence type="predicted"/>
<protein>
    <submittedName>
        <fullName evidence="3">Amidohydrolase family protein</fullName>
    </submittedName>
</protein>
<dbReference type="Proteomes" id="UP001595683">
    <property type="component" value="Unassembled WGS sequence"/>
</dbReference>
<dbReference type="Pfam" id="PF01979">
    <property type="entry name" value="Amidohydro_1"/>
    <property type="match status" value="1"/>
</dbReference>
<gene>
    <name evidence="3" type="ORF">ACFOOT_07960</name>
</gene>
<dbReference type="SUPFAM" id="SSF51338">
    <property type="entry name" value="Composite domain of metallo-dependent hydrolases"/>
    <property type="match status" value="1"/>
</dbReference>
<dbReference type="RefSeq" id="WP_191322609.1">
    <property type="nucleotide sequence ID" value="NZ_BMZP01000001.1"/>
</dbReference>
<evidence type="ECO:0000313" key="3">
    <source>
        <dbReference type="EMBL" id="MFC3671356.1"/>
    </source>
</evidence>